<feature type="region of interest" description="Disordered" evidence="1">
    <location>
        <begin position="88"/>
        <end position="133"/>
    </location>
</feature>
<evidence type="ECO:0000256" key="1">
    <source>
        <dbReference type="SAM" id="MobiDB-lite"/>
    </source>
</evidence>
<dbReference type="Proteomes" id="UP001175000">
    <property type="component" value="Unassembled WGS sequence"/>
</dbReference>
<dbReference type="InterPro" id="IPR019734">
    <property type="entry name" value="TPR_rpt"/>
</dbReference>
<keyword evidence="4" id="KW-1185">Reference proteome</keyword>
<evidence type="ECO:0000259" key="2">
    <source>
        <dbReference type="Pfam" id="PF14420"/>
    </source>
</evidence>
<gene>
    <name evidence="3" type="ORF">B0T14DRAFT_526686</name>
</gene>
<sequence>MSFLAAKVATNTQIVEFKTYQPSESRYSPRIKHEEWERHRRKLTDLHRQNIPRKQMLDLLKREDGFCASMPQLNHRFNVWGLRRYEKSTSQSSSQKSKSPSHSKTPSPDRHQSSGSSPAAVMTATQDPASDPAVEELYPSHLGLEGVSGATRGQGEACEYLDANNGHDNEEYMQWDQLFQTPVVDQQPPSGAGMEALPTTSWNPLDEFSGISGYPQYSVNISWSDSDASSNEDQGFLTPGTATPSRGSCSSDAGRGSLPTHEQEFSSIAGQSGSSDHENHPTDSLQALSRFTRPTAPPPYGIPVMQEPTDMRVSESLLRCVAGFSNLTTSNRQRRPSPSSFLTPHTASGTSNFRSDIYRQQIRRCINATAEAYENSHYFLKLGEPKKAIQRLGDATSTVAPMFNEPDLFLLTRLVEIATWSSWKKFPVYEPLVFKFLSSEAGRGLGLQHPLTLLLGCFAEAAAISTSYPTLWIVIIDHIDRIADDSDPISRSEAQQIRIKAYFYLVRVLRNNACHSQAIQRCQELIQLCIAIDGTRSFSANRARYNLAVNHCEAGDIQSAMEAYQEARKHLGTKESLSDGWVFAVFASSELAQLHEQEGDMAKASECYEEALVNFLKCGGDESSGALLMLKDLIEFHERMDNKEQLERIRKQYPACWTALEMGGLDDARHWVGRRVTTQASGGKKWRAWTWTSPIA</sequence>
<protein>
    <recommendedName>
        <fullName evidence="2">Clr5 domain-containing protein</fullName>
    </recommendedName>
</protein>
<feature type="region of interest" description="Disordered" evidence="1">
    <location>
        <begin position="225"/>
        <end position="282"/>
    </location>
</feature>
<dbReference type="Pfam" id="PF14420">
    <property type="entry name" value="Clr5"/>
    <property type="match status" value="1"/>
</dbReference>
<dbReference type="InterPro" id="IPR025676">
    <property type="entry name" value="Clr5_dom"/>
</dbReference>
<evidence type="ECO:0000313" key="3">
    <source>
        <dbReference type="EMBL" id="KAK0613665.1"/>
    </source>
</evidence>
<organism evidence="3 4">
    <name type="scientific">Immersiella caudata</name>
    <dbReference type="NCBI Taxonomy" id="314043"/>
    <lineage>
        <taxon>Eukaryota</taxon>
        <taxon>Fungi</taxon>
        <taxon>Dikarya</taxon>
        <taxon>Ascomycota</taxon>
        <taxon>Pezizomycotina</taxon>
        <taxon>Sordariomycetes</taxon>
        <taxon>Sordariomycetidae</taxon>
        <taxon>Sordariales</taxon>
        <taxon>Lasiosphaeriaceae</taxon>
        <taxon>Immersiella</taxon>
    </lineage>
</organism>
<feature type="compositionally biased region" description="Polar residues" evidence="1">
    <location>
        <begin position="265"/>
        <end position="274"/>
    </location>
</feature>
<dbReference type="EMBL" id="JAULSU010000006">
    <property type="protein sequence ID" value="KAK0613665.1"/>
    <property type="molecule type" value="Genomic_DNA"/>
</dbReference>
<feature type="compositionally biased region" description="Polar residues" evidence="1">
    <location>
        <begin position="240"/>
        <end position="251"/>
    </location>
</feature>
<accession>A0AA39WE24</accession>
<name>A0AA39WE24_9PEZI</name>
<dbReference type="InterPro" id="IPR011990">
    <property type="entry name" value="TPR-like_helical_dom_sf"/>
</dbReference>
<evidence type="ECO:0000313" key="4">
    <source>
        <dbReference type="Proteomes" id="UP001175000"/>
    </source>
</evidence>
<dbReference type="SUPFAM" id="SSF48452">
    <property type="entry name" value="TPR-like"/>
    <property type="match status" value="1"/>
</dbReference>
<dbReference type="SMART" id="SM00028">
    <property type="entry name" value="TPR"/>
    <property type="match status" value="2"/>
</dbReference>
<comment type="caution">
    <text evidence="3">The sequence shown here is derived from an EMBL/GenBank/DDBJ whole genome shotgun (WGS) entry which is preliminary data.</text>
</comment>
<proteinExistence type="predicted"/>
<feature type="region of interest" description="Disordered" evidence="1">
    <location>
        <begin position="328"/>
        <end position="348"/>
    </location>
</feature>
<feature type="domain" description="Clr5" evidence="2">
    <location>
        <begin position="34"/>
        <end position="83"/>
    </location>
</feature>
<feature type="compositionally biased region" description="Low complexity" evidence="1">
    <location>
        <begin position="88"/>
        <end position="106"/>
    </location>
</feature>
<dbReference type="AlphaFoldDB" id="A0AA39WE24"/>
<dbReference type="Gene3D" id="1.25.40.10">
    <property type="entry name" value="Tetratricopeptide repeat domain"/>
    <property type="match status" value="1"/>
</dbReference>
<reference evidence="3" key="1">
    <citation type="submission" date="2023-06" db="EMBL/GenBank/DDBJ databases">
        <title>Genome-scale phylogeny and comparative genomics of the fungal order Sordariales.</title>
        <authorList>
            <consortium name="Lawrence Berkeley National Laboratory"/>
            <person name="Hensen N."/>
            <person name="Bonometti L."/>
            <person name="Westerberg I."/>
            <person name="Brannstrom I.O."/>
            <person name="Guillou S."/>
            <person name="Cros-Aarteil S."/>
            <person name="Calhoun S."/>
            <person name="Haridas S."/>
            <person name="Kuo A."/>
            <person name="Mondo S."/>
            <person name="Pangilinan J."/>
            <person name="Riley R."/>
            <person name="Labutti K."/>
            <person name="Andreopoulos B."/>
            <person name="Lipzen A."/>
            <person name="Chen C."/>
            <person name="Yanf M."/>
            <person name="Daum C."/>
            <person name="Ng V."/>
            <person name="Clum A."/>
            <person name="Steindorff A."/>
            <person name="Ohm R."/>
            <person name="Martin F."/>
            <person name="Silar P."/>
            <person name="Natvig D."/>
            <person name="Lalanne C."/>
            <person name="Gautier V."/>
            <person name="Ament-Velasquez S.L."/>
            <person name="Kruys A."/>
            <person name="Hutchinson M.I."/>
            <person name="Powell A.J."/>
            <person name="Barry K."/>
            <person name="Miller A.N."/>
            <person name="Grigoriev I.V."/>
            <person name="Debuchy R."/>
            <person name="Gladieux P."/>
            <person name="Thoren M.H."/>
            <person name="Johannesson H."/>
        </authorList>
    </citation>
    <scope>NUCLEOTIDE SEQUENCE</scope>
    <source>
        <strain evidence="3">CBS 606.72</strain>
    </source>
</reference>
<feature type="compositionally biased region" description="Polar residues" evidence="1">
    <location>
        <begin position="113"/>
        <end position="128"/>
    </location>
</feature>